<keyword evidence="6 8" id="KW-0472">Membrane</keyword>
<dbReference type="AlphaFoldDB" id="A0AAN6NH95"/>
<keyword evidence="3 8" id="KW-0812">Transmembrane</keyword>
<evidence type="ECO:0000256" key="5">
    <source>
        <dbReference type="ARBA" id="ARBA00022989"/>
    </source>
</evidence>
<keyword evidence="4" id="KW-0732">Signal</keyword>
<feature type="region of interest" description="Disordered" evidence="7">
    <location>
        <begin position="406"/>
        <end position="435"/>
    </location>
</feature>
<dbReference type="EMBL" id="MU853764">
    <property type="protein sequence ID" value="KAK3943662.1"/>
    <property type="molecule type" value="Genomic_DNA"/>
</dbReference>
<evidence type="ECO:0000256" key="7">
    <source>
        <dbReference type="SAM" id="MobiDB-lite"/>
    </source>
</evidence>
<evidence type="ECO:0000256" key="2">
    <source>
        <dbReference type="ARBA" id="ARBA00022502"/>
    </source>
</evidence>
<dbReference type="GO" id="GO:0005789">
    <property type="term" value="C:endoplasmic reticulum membrane"/>
    <property type="evidence" value="ECO:0007669"/>
    <property type="project" value="TreeGrafter"/>
</dbReference>
<sequence length="888" mass="98415">MNQPNSGSATLPRGFRYSSYDAPKTPEPFSQNEAAQIPSPPRPRFRIKRRNVSSQPSAATQQFLASVAAADVPIPSIEEPEAEPRDLDMIGSNTFPGRHQDQNRDLLSPHPIGRAFSPPKTPAPGYVPFLSPSRYPNWSIDSAISSSVESTPDYESSRPSTSRSTQTSASLFSHFSYVSDDYCESLEMDGKENFTLSAQYAEEPEAAVEGKAKLRRAPWTKAMSEHLWATLELYLQDPKVTPFRMGKNFIPPQGVCIRVAREAKRSWKGSKALAKATNPSDGNKSGSSTPTAESSSAFIQWPHSCGTTRAHLRKLCKLKASAARNSRFMSRSPTPFSQAHVRHLGGRSNPARPTSSVFTTQDMSKSLVLSTADSMQPRGPLAQLTGSAMPIPFPSIGQNDPFAPSQAFSTFEGEPSFSERTRLGSPFTARSYGPSSSTSLAAALGLGNTIPRRQIHTVGPRRTLQSPVRLSRSGTQKRRNTQSSEPRKRPSIGSDLWVDPGASNSAAPRVEVVAPAPEFSSTISNRYDELFIPRVPAEPSLICSASMPDVGSSQLMAPQLPPPRLGSPFSGTNSSFMCSSKPPKLILPFQPGTSNPTEPNNFSPTQPTPLLHRLLLWTCPAECDYTCQHIVTSSRLAAPDPPGPPHYPKPVVQYHGKWPFYRFLGMQEPLSVICSAGNLWGHYNGLHNRVLTNIPERYTLRPFYVWLAYIGMASWTFSVIFHTRDFPITEKLDYFGAGASVLYGLYYTSVRLFRLDLERKRGILKVWTAVCVGMYICHVMYLSLWRWDYTYNMAANVACGIVQNAMWSWFSYDRYRKSRRAWAVWPGLVVAWVIMAMSLELLDFPPLWGVVDAHSLWHLGTIAPTVLWYNFLVKDAQDDLAGSDRLKA</sequence>
<feature type="compositionally biased region" description="Polar residues" evidence="7">
    <location>
        <begin position="351"/>
        <end position="360"/>
    </location>
</feature>
<evidence type="ECO:0000256" key="6">
    <source>
        <dbReference type="ARBA" id="ARBA00023136"/>
    </source>
</evidence>
<feature type="transmembrane region" description="Helical" evidence="8">
    <location>
        <begin position="766"/>
        <end position="785"/>
    </location>
</feature>
<feature type="region of interest" description="Disordered" evidence="7">
    <location>
        <begin position="268"/>
        <end position="295"/>
    </location>
</feature>
<feature type="transmembrane region" description="Helical" evidence="8">
    <location>
        <begin position="703"/>
        <end position="722"/>
    </location>
</feature>
<feature type="compositionally biased region" description="Polar residues" evidence="7">
    <location>
        <begin position="463"/>
        <end position="474"/>
    </location>
</feature>
<accession>A0AAN6NH95</accession>
<feature type="region of interest" description="Disordered" evidence="7">
    <location>
        <begin position="451"/>
        <end position="500"/>
    </location>
</feature>
<dbReference type="GO" id="GO:0006506">
    <property type="term" value="P:GPI anchor biosynthetic process"/>
    <property type="evidence" value="ECO:0007669"/>
    <property type="project" value="UniProtKB-KW"/>
</dbReference>
<keyword evidence="2" id="KW-0337">GPI-anchor biosynthesis</keyword>
<gene>
    <name evidence="9" type="ORF">QBC46DRAFT_361681</name>
</gene>
<proteinExistence type="predicted"/>
<dbReference type="InterPro" id="IPR007217">
    <property type="entry name" value="Per1-like"/>
</dbReference>
<comment type="caution">
    <text evidence="9">The sequence shown here is derived from an EMBL/GenBank/DDBJ whole genome shotgun (WGS) entry which is preliminary data.</text>
</comment>
<name>A0AAN6NH95_9PEZI</name>
<evidence type="ECO:0000313" key="10">
    <source>
        <dbReference type="Proteomes" id="UP001303473"/>
    </source>
</evidence>
<feature type="transmembrane region" description="Helical" evidence="8">
    <location>
        <begin position="822"/>
        <end position="842"/>
    </location>
</feature>
<organism evidence="9 10">
    <name type="scientific">Diplogelasinospora grovesii</name>
    <dbReference type="NCBI Taxonomy" id="303347"/>
    <lineage>
        <taxon>Eukaryota</taxon>
        <taxon>Fungi</taxon>
        <taxon>Dikarya</taxon>
        <taxon>Ascomycota</taxon>
        <taxon>Pezizomycotina</taxon>
        <taxon>Sordariomycetes</taxon>
        <taxon>Sordariomycetidae</taxon>
        <taxon>Sordariales</taxon>
        <taxon>Diplogelasinosporaceae</taxon>
        <taxon>Diplogelasinospora</taxon>
    </lineage>
</organism>
<evidence type="ECO:0000313" key="9">
    <source>
        <dbReference type="EMBL" id="KAK3943662.1"/>
    </source>
</evidence>
<dbReference type="GO" id="GO:0016788">
    <property type="term" value="F:hydrolase activity, acting on ester bonds"/>
    <property type="evidence" value="ECO:0007669"/>
    <property type="project" value="TreeGrafter"/>
</dbReference>
<feature type="transmembrane region" description="Helical" evidence="8">
    <location>
        <begin position="734"/>
        <end position="754"/>
    </location>
</feature>
<dbReference type="PANTHER" id="PTHR13148">
    <property type="entry name" value="PER1-RELATED"/>
    <property type="match status" value="1"/>
</dbReference>
<dbReference type="Proteomes" id="UP001303473">
    <property type="component" value="Unassembled WGS sequence"/>
</dbReference>
<feature type="compositionally biased region" description="Low complexity" evidence="7">
    <location>
        <begin position="285"/>
        <end position="295"/>
    </location>
</feature>
<feature type="region of interest" description="Disordered" evidence="7">
    <location>
        <begin position="1"/>
        <end position="123"/>
    </location>
</feature>
<dbReference type="Pfam" id="PF04080">
    <property type="entry name" value="Per1"/>
    <property type="match status" value="1"/>
</dbReference>
<feature type="compositionally biased region" description="Polar residues" evidence="7">
    <location>
        <begin position="52"/>
        <end position="64"/>
    </location>
</feature>
<evidence type="ECO:0000256" key="4">
    <source>
        <dbReference type="ARBA" id="ARBA00022729"/>
    </source>
</evidence>
<evidence type="ECO:0000256" key="1">
    <source>
        <dbReference type="ARBA" id="ARBA00004127"/>
    </source>
</evidence>
<comment type="subcellular location">
    <subcellularLocation>
        <location evidence="1">Endomembrane system</location>
        <topology evidence="1">Multi-pass membrane protein</topology>
    </subcellularLocation>
</comment>
<reference evidence="10" key="1">
    <citation type="journal article" date="2023" name="Mol. Phylogenet. Evol.">
        <title>Genome-scale phylogeny and comparative genomics of the fungal order Sordariales.</title>
        <authorList>
            <person name="Hensen N."/>
            <person name="Bonometti L."/>
            <person name="Westerberg I."/>
            <person name="Brannstrom I.O."/>
            <person name="Guillou S."/>
            <person name="Cros-Aarteil S."/>
            <person name="Calhoun S."/>
            <person name="Haridas S."/>
            <person name="Kuo A."/>
            <person name="Mondo S."/>
            <person name="Pangilinan J."/>
            <person name="Riley R."/>
            <person name="LaButti K."/>
            <person name="Andreopoulos B."/>
            <person name="Lipzen A."/>
            <person name="Chen C."/>
            <person name="Yan M."/>
            <person name="Daum C."/>
            <person name="Ng V."/>
            <person name="Clum A."/>
            <person name="Steindorff A."/>
            <person name="Ohm R.A."/>
            <person name="Martin F."/>
            <person name="Silar P."/>
            <person name="Natvig D.O."/>
            <person name="Lalanne C."/>
            <person name="Gautier V."/>
            <person name="Ament-Velasquez S.L."/>
            <person name="Kruys A."/>
            <person name="Hutchinson M.I."/>
            <person name="Powell A.J."/>
            <person name="Barry K."/>
            <person name="Miller A.N."/>
            <person name="Grigoriev I.V."/>
            <person name="Debuchy R."/>
            <person name="Gladieux P."/>
            <person name="Hiltunen Thoren M."/>
            <person name="Johannesson H."/>
        </authorList>
    </citation>
    <scope>NUCLEOTIDE SEQUENCE [LARGE SCALE GENOMIC DNA]</scope>
    <source>
        <strain evidence="10">CBS 340.73</strain>
    </source>
</reference>
<feature type="region of interest" description="Disordered" evidence="7">
    <location>
        <begin position="327"/>
        <end position="360"/>
    </location>
</feature>
<keyword evidence="10" id="KW-1185">Reference proteome</keyword>
<feature type="compositionally biased region" description="Polar residues" evidence="7">
    <location>
        <begin position="327"/>
        <end position="337"/>
    </location>
</feature>
<keyword evidence="5 8" id="KW-1133">Transmembrane helix</keyword>
<evidence type="ECO:0000256" key="3">
    <source>
        <dbReference type="ARBA" id="ARBA00022692"/>
    </source>
</evidence>
<feature type="transmembrane region" description="Helical" evidence="8">
    <location>
        <begin position="854"/>
        <end position="873"/>
    </location>
</feature>
<dbReference type="PANTHER" id="PTHR13148:SF0">
    <property type="entry name" value="POST-GPI ATTACHMENT TO PROTEINS FACTOR 3"/>
    <property type="match status" value="1"/>
</dbReference>
<evidence type="ECO:0000256" key="8">
    <source>
        <dbReference type="SAM" id="Phobius"/>
    </source>
</evidence>
<protein>
    <submittedName>
        <fullName evidence="9">Per1-like-domain-containing protein</fullName>
    </submittedName>
</protein>